<evidence type="ECO:0000256" key="8">
    <source>
        <dbReference type="SAM" id="MobiDB-lite"/>
    </source>
</evidence>
<proteinExistence type="inferred from homology"/>
<feature type="domain" description="Nab2 type CCCH zinc finger 4" evidence="9">
    <location>
        <begin position="412"/>
        <end position="433"/>
    </location>
</feature>
<evidence type="ECO:0000256" key="5">
    <source>
        <dbReference type="ARBA" id="ARBA00022771"/>
    </source>
</evidence>
<evidence type="ECO:0000313" key="11">
    <source>
        <dbReference type="Proteomes" id="UP000297245"/>
    </source>
</evidence>
<evidence type="ECO:0000256" key="6">
    <source>
        <dbReference type="ARBA" id="ARBA00022833"/>
    </source>
</evidence>
<dbReference type="InterPro" id="IPR043094">
    <property type="entry name" value="Nab2/ZC3H14_N_sf"/>
</dbReference>
<keyword evidence="7" id="KW-0539">Nucleus</keyword>
<dbReference type="Gene3D" id="1.10.340.40">
    <property type="entry name" value="Nuclear abundant poly(A) RNA-bind protein 2, N-terminal domain"/>
    <property type="match status" value="1"/>
</dbReference>
<feature type="compositionally biased region" description="Gly residues" evidence="8">
    <location>
        <begin position="290"/>
        <end position="300"/>
    </location>
</feature>
<dbReference type="GO" id="GO:0008143">
    <property type="term" value="F:poly(A) binding"/>
    <property type="evidence" value="ECO:0007669"/>
    <property type="project" value="InterPro"/>
</dbReference>
<comment type="subcellular location">
    <subcellularLocation>
        <location evidence="1">Nucleus</location>
    </subcellularLocation>
</comment>
<reference evidence="10 11" key="1">
    <citation type="journal article" date="2019" name="Nat. Ecol. Evol.">
        <title>Megaphylogeny resolves global patterns of mushroom evolution.</title>
        <authorList>
            <person name="Varga T."/>
            <person name="Krizsan K."/>
            <person name="Foldi C."/>
            <person name="Dima B."/>
            <person name="Sanchez-Garcia M."/>
            <person name="Sanchez-Ramirez S."/>
            <person name="Szollosi G.J."/>
            <person name="Szarkandi J.G."/>
            <person name="Papp V."/>
            <person name="Albert L."/>
            <person name="Andreopoulos W."/>
            <person name="Angelini C."/>
            <person name="Antonin V."/>
            <person name="Barry K.W."/>
            <person name="Bougher N.L."/>
            <person name="Buchanan P."/>
            <person name="Buyck B."/>
            <person name="Bense V."/>
            <person name="Catcheside P."/>
            <person name="Chovatia M."/>
            <person name="Cooper J."/>
            <person name="Damon W."/>
            <person name="Desjardin D."/>
            <person name="Finy P."/>
            <person name="Geml J."/>
            <person name="Haridas S."/>
            <person name="Hughes K."/>
            <person name="Justo A."/>
            <person name="Karasinski D."/>
            <person name="Kautmanova I."/>
            <person name="Kiss B."/>
            <person name="Kocsube S."/>
            <person name="Kotiranta H."/>
            <person name="LaButti K.M."/>
            <person name="Lechner B.E."/>
            <person name="Liimatainen K."/>
            <person name="Lipzen A."/>
            <person name="Lukacs Z."/>
            <person name="Mihaltcheva S."/>
            <person name="Morgado L.N."/>
            <person name="Niskanen T."/>
            <person name="Noordeloos M.E."/>
            <person name="Ohm R.A."/>
            <person name="Ortiz-Santana B."/>
            <person name="Ovrebo C."/>
            <person name="Racz N."/>
            <person name="Riley R."/>
            <person name="Savchenko A."/>
            <person name="Shiryaev A."/>
            <person name="Soop K."/>
            <person name="Spirin V."/>
            <person name="Szebenyi C."/>
            <person name="Tomsovsky M."/>
            <person name="Tulloss R.E."/>
            <person name="Uehling J."/>
            <person name="Grigoriev I.V."/>
            <person name="Vagvolgyi C."/>
            <person name="Papp T."/>
            <person name="Martin F.M."/>
            <person name="Miettinen O."/>
            <person name="Hibbett D.S."/>
            <person name="Nagy L.G."/>
        </authorList>
    </citation>
    <scope>NUCLEOTIDE SEQUENCE [LARGE SCALE GENOMIC DNA]</scope>
    <source>
        <strain evidence="10 11">CBS 962.96</strain>
    </source>
</reference>
<evidence type="ECO:0000256" key="1">
    <source>
        <dbReference type="ARBA" id="ARBA00004123"/>
    </source>
</evidence>
<evidence type="ECO:0000256" key="2">
    <source>
        <dbReference type="ARBA" id="ARBA00008423"/>
    </source>
</evidence>
<dbReference type="EMBL" id="ML179051">
    <property type="protein sequence ID" value="THV05139.1"/>
    <property type="molecule type" value="Genomic_DNA"/>
</dbReference>
<feature type="compositionally biased region" description="Basic and acidic residues" evidence="8">
    <location>
        <begin position="553"/>
        <end position="591"/>
    </location>
</feature>
<evidence type="ECO:0000313" key="10">
    <source>
        <dbReference type="EMBL" id="THV05139.1"/>
    </source>
</evidence>
<feature type="region of interest" description="Disordered" evidence="8">
    <location>
        <begin position="78"/>
        <end position="198"/>
    </location>
</feature>
<dbReference type="PANTHER" id="PTHR14738:SF29">
    <property type="entry name" value="ZINC FINGER CCCH DOMAIN-CONTAINING PROTEIN 14"/>
    <property type="match status" value="1"/>
</dbReference>
<feature type="compositionally biased region" description="Polar residues" evidence="8">
    <location>
        <begin position="89"/>
        <end position="110"/>
    </location>
</feature>
<feature type="compositionally biased region" description="Polar residues" evidence="8">
    <location>
        <begin position="119"/>
        <end position="147"/>
    </location>
</feature>
<evidence type="ECO:0000259" key="9">
    <source>
        <dbReference type="Pfam" id="PF21803"/>
    </source>
</evidence>
<dbReference type="GO" id="GO:0005634">
    <property type="term" value="C:nucleus"/>
    <property type="evidence" value="ECO:0007669"/>
    <property type="project" value="UniProtKB-SubCell"/>
</dbReference>
<dbReference type="OrthoDB" id="438553at2759"/>
<protein>
    <recommendedName>
        <fullName evidence="9">Nab2 type CCCH zinc finger 4 domain-containing protein</fullName>
    </recommendedName>
</protein>
<dbReference type="PANTHER" id="PTHR14738">
    <property type="entry name" value="ZINC FINGER CCCH DOMAIN-CONTAINING PROTEIN 14"/>
    <property type="match status" value="1"/>
</dbReference>
<keyword evidence="4" id="KW-0677">Repeat</keyword>
<gene>
    <name evidence="10" type="ORF">K435DRAFT_774104</name>
</gene>
<dbReference type="GO" id="GO:0008270">
    <property type="term" value="F:zinc ion binding"/>
    <property type="evidence" value="ECO:0007669"/>
    <property type="project" value="UniProtKB-KW"/>
</dbReference>
<feature type="region of interest" description="Disordered" evidence="8">
    <location>
        <begin position="521"/>
        <end position="597"/>
    </location>
</feature>
<keyword evidence="11" id="KW-1185">Reference proteome</keyword>
<comment type="similarity">
    <text evidence="2">Belongs to the ZC3H14 family.</text>
</comment>
<keyword evidence="6" id="KW-0862">Zinc</keyword>
<evidence type="ECO:0000256" key="3">
    <source>
        <dbReference type="ARBA" id="ARBA00022723"/>
    </source>
</evidence>
<evidence type="ECO:0000256" key="7">
    <source>
        <dbReference type="ARBA" id="ARBA00023242"/>
    </source>
</evidence>
<dbReference type="GO" id="GO:0043488">
    <property type="term" value="P:regulation of mRNA stability"/>
    <property type="evidence" value="ECO:0007669"/>
    <property type="project" value="InterPro"/>
</dbReference>
<dbReference type="Proteomes" id="UP000297245">
    <property type="component" value="Unassembled WGS sequence"/>
</dbReference>
<evidence type="ECO:0000256" key="4">
    <source>
        <dbReference type="ARBA" id="ARBA00022737"/>
    </source>
</evidence>
<feature type="compositionally biased region" description="Low complexity" evidence="8">
    <location>
        <begin position="336"/>
        <end position="354"/>
    </location>
</feature>
<dbReference type="InterPro" id="IPR040366">
    <property type="entry name" value="Nab2/ZC3H14"/>
</dbReference>
<dbReference type="InterPro" id="IPR049017">
    <property type="entry name" value="Nab2_Znf4"/>
</dbReference>
<feature type="compositionally biased region" description="Low complexity" evidence="8">
    <location>
        <begin position="276"/>
        <end position="289"/>
    </location>
</feature>
<keyword evidence="5" id="KW-0863">Zinc-finger</keyword>
<dbReference type="Pfam" id="PF21803">
    <property type="entry name" value="Nab2-zf4"/>
    <property type="match status" value="1"/>
</dbReference>
<dbReference type="GO" id="GO:0005737">
    <property type="term" value="C:cytoplasm"/>
    <property type="evidence" value="ECO:0007669"/>
    <property type="project" value="TreeGrafter"/>
</dbReference>
<dbReference type="AlphaFoldDB" id="A0A4S8MRA2"/>
<name>A0A4S8MRA2_DENBC</name>
<sequence length="597" mass="62875">MPFGLTIGTERATALQNSIQDELITRGYSTDADPVMAEYITIMIINNKTADQITSELQDLIGADFDPSFTDWLFTEAEKGSPESEPAGNATSPSTENVPSSDPAPAQSNESSRKPPQAPRNSTYQQALAQALPSSSQKRTASARSPSPNHPNKIRRTDVPTGPRAMQREGPPNTRSLIDRVGAAPSHGTNQNGFNQRDEIQARIDNIVNSDPSMMMNGFPGMNGMDLNAMNGMNNPVMLQELMMNQMALMAQITGMMNPGQFGGFPMQGMMPGDMGMIQNAGMNGFQGNATGGGHGQGSRGRGRGRGGSDRGRGAPASTPPSGKPEDKSAPASEVPSSSTSTIPIAAPTPTPTSGVGATASIASTPVAARPAYAVPDRPQSPTLCKFGLSCTNAHCRWSHPSPVATVESGVVLSNDPCEQGKNCKDKDCIKAHVSPATLKPISTPPQPPQPTYTPPSNPVPCRFGASCTRPGCTFSHPRQSSTHHSQPCRFGASCTKAACPFQHPEGRVLPTSFHRGLSTSAPLVTVPNPETGSIGGPSPHKSVTFNQPGAGIREKLQKQMKEIEEKKNEAEKAVREAEAAASSGKKDDTKPVPIAV</sequence>
<dbReference type="Pfam" id="PF14608">
    <property type="entry name" value="zf-CCCH_2"/>
    <property type="match status" value="3"/>
</dbReference>
<organism evidence="10 11">
    <name type="scientific">Dendrothele bispora (strain CBS 962.96)</name>
    <dbReference type="NCBI Taxonomy" id="1314807"/>
    <lineage>
        <taxon>Eukaryota</taxon>
        <taxon>Fungi</taxon>
        <taxon>Dikarya</taxon>
        <taxon>Basidiomycota</taxon>
        <taxon>Agaricomycotina</taxon>
        <taxon>Agaricomycetes</taxon>
        <taxon>Agaricomycetidae</taxon>
        <taxon>Agaricales</taxon>
        <taxon>Agaricales incertae sedis</taxon>
        <taxon>Dendrothele</taxon>
    </lineage>
</organism>
<dbReference type="Gene3D" id="4.10.1000.40">
    <property type="match status" value="2"/>
</dbReference>
<accession>A0A4S8MRA2</accession>
<feature type="region of interest" description="Disordered" evidence="8">
    <location>
        <begin position="276"/>
        <end position="358"/>
    </location>
</feature>
<keyword evidence="3" id="KW-0479">Metal-binding</keyword>